<organism evidence="1 2">
    <name type="scientific">Klebsiella pneumoniae subsp. pneumoniae</name>
    <dbReference type="NCBI Taxonomy" id="72407"/>
    <lineage>
        <taxon>Bacteria</taxon>
        <taxon>Pseudomonadati</taxon>
        <taxon>Pseudomonadota</taxon>
        <taxon>Gammaproteobacteria</taxon>
        <taxon>Enterobacterales</taxon>
        <taxon>Enterobacteriaceae</taxon>
        <taxon>Klebsiella/Raoultella group</taxon>
        <taxon>Klebsiella</taxon>
        <taxon>Klebsiella pneumoniae complex</taxon>
    </lineage>
</organism>
<sequence>MQAVAIPIIQTVIISIRFRPRRSPKWPKIIPPSGRKRNPTPKVAKAASVPIAGPICGKNSRLNTSAAVMP</sequence>
<dbReference type="AlphaFoldDB" id="A0A7S9HF66"/>
<evidence type="ECO:0000313" key="2">
    <source>
        <dbReference type="Proteomes" id="UP000594592"/>
    </source>
</evidence>
<reference evidence="1 2" key="1">
    <citation type="submission" date="2020-11" db="EMBL/GenBank/DDBJ databases">
        <title>Whole Genome sequence of MDR strain of Klebsiella pneumoniae K219 isolated from sputum.</title>
        <authorList>
            <person name="Aditi B.P."/>
            <person name="Mahalakshmi K."/>
            <person name="Naveen Kumar V."/>
        </authorList>
    </citation>
    <scope>NUCLEOTIDE SEQUENCE [LARGE SCALE GENOMIC DNA]</scope>
    <source>
        <strain evidence="1 2">K219</strain>
    </source>
</reference>
<dbReference type="EMBL" id="CP064820">
    <property type="protein sequence ID" value="QPG07939.1"/>
    <property type="molecule type" value="Genomic_DNA"/>
</dbReference>
<proteinExistence type="predicted"/>
<name>A0A7S9HF66_KLEPN</name>
<gene>
    <name evidence="1" type="ORF">IUJ34_21460</name>
</gene>
<protein>
    <submittedName>
        <fullName evidence="1">Uncharacterized protein</fullName>
    </submittedName>
</protein>
<dbReference type="Proteomes" id="UP000594592">
    <property type="component" value="Chromosome"/>
</dbReference>
<accession>A0A7S9HF66</accession>
<evidence type="ECO:0000313" key="1">
    <source>
        <dbReference type="EMBL" id="QPG07939.1"/>
    </source>
</evidence>